<evidence type="ECO:0000313" key="4">
    <source>
        <dbReference type="EMBL" id="OSX71116.1"/>
    </source>
</evidence>
<dbReference type="InterPro" id="IPR018114">
    <property type="entry name" value="TRYPSIN_HIS"/>
</dbReference>
<feature type="compositionally biased region" description="Basic residues" evidence="2">
    <location>
        <begin position="338"/>
        <end position="352"/>
    </location>
</feature>
<evidence type="ECO:0000259" key="3">
    <source>
        <dbReference type="PROSITE" id="PS50240"/>
    </source>
</evidence>
<dbReference type="Pfam" id="PF00089">
    <property type="entry name" value="Trypsin"/>
    <property type="match status" value="1"/>
</dbReference>
<dbReference type="GO" id="GO:0006508">
    <property type="term" value="P:proteolysis"/>
    <property type="evidence" value="ECO:0007669"/>
    <property type="project" value="InterPro"/>
</dbReference>
<dbReference type="PRINTS" id="PR00929">
    <property type="entry name" value="ATHOOK"/>
</dbReference>
<evidence type="ECO:0000313" key="5">
    <source>
        <dbReference type="Proteomes" id="UP000218209"/>
    </source>
</evidence>
<dbReference type="AlphaFoldDB" id="A0A1X6NRJ9"/>
<dbReference type="PROSITE" id="PS50240">
    <property type="entry name" value="TRYPSIN_DOM"/>
    <property type="match status" value="1"/>
</dbReference>
<dbReference type="InterPro" id="IPR017956">
    <property type="entry name" value="AT_hook_DNA-bd_motif"/>
</dbReference>
<dbReference type="InterPro" id="IPR050430">
    <property type="entry name" value="Peptidase_S1"/>
</dbReference>
<feature type="domain" description="Peptidase S1" evidence="3">
    <location>
        <begin position="110"/>
        <end position="551"/>
    </location>
</feature>
<keyword evidence="5" id="KW-1185">Reference proteome</keyword>
<sequence>MGSRSSRRLPPAATARRSMPTMAATAAAAAAALCVIVVAVVPAIAATSATPGARTPPSLNGSAASQWAWPQGGGGGVPSLRMPSPSAAVTAAMPDGAAATPRRHSWRPLIINGTAAAAAPAAAFSVRLFRGGGRGAARGRRRGVAAFKGLEFVCGGSLLTPRHVLTAGHCTDGGALTAVGLGSPLLTGGVAFRVARVIPHPAGKAARWATADVAVVEFVNPGGAPALAAIGAAVVGVNADRASPVAGAVGEVAGWGAVGAGEVGDSGHGMYDVPGGAGTGGDPSGGGAAQSIVFTPTAGWNPAAALRGTPSPAPKRPLATRAAATPTPAARAAAAAAARRKRGRPTKGRGRGRPTAAAKATAAAAGRRAAPAPKATAAARRSKPPAPRRRPAPRRAPAAGPSPRRPPRRGGGGARPPRPAGRPPSQTRGGGGGPPRRPAGRRPPKTRGAATAAAAPPPRRGRPAAAPVAVPAPRPVPKAAAAAAAPTATAVPIPVPASTPRAAPAVAPARLRISGVVHGGASPAGRPCDVTYPSQFTAIAPYVGWLERAVAPEKLKRA</sequence>
<dbReference type="GO" id="GO:0003677">
    <property type="term" value="F:DNA binding"/>
    <property type="evidence" value="ECO:0007669"/>
    <property type="project" value="InterPro"/>
</dbReference>
<evidence type="ECO:0000256" key="2">
    <source>
        <dbReference type="SAM" id="MobiDB-lite"/>
    </source>
</evidence>
<keyword evidence="1" id="KW-1015">Disulfide bond</keyword>
<feature type="compositionally biased region" description="Basic residues" evidence="2">
    <location>
        <begin position="380"/>
        <end position="393"/>
    </location>
</feature>
<dbReference type="Proteomes" id="UP000218209">
    <property type="component" value="Unassembled WGS sequence"/>
</dbReference>
<dbReference type="SMART" id="SM00020">
    <property type="entry name" value="Tryp_SPc"/>
    <property type="match status" value="1"/>
</dbReference>
<dbReference type="SUPFAM" id="SSF50494">
    <property type="entry name" value="Trypsin-like serine proteases"/>
    <property type="match status" value="1"/>
</dbReference>
<protein>
    <recommendedName>
        <fullName evidence="3">Peptidase S1 domain-containing protein</fullName>
    </recommendedName>
</protein>
<dbReference type="GO" id="GO:0004252">
    <property type="term" value="F:serine-type endopeptidase activity"/>
    <property type="evidence" value="ECO:0007669"/>
    <property type="project" value="InterPro"/>
</dbReference>
<dbReference type="OrthoDB" id="6380398at2759"/>
<dbReference type="InterPro" id="IPR009003">
    <property type="entry name" value="Peptidase_S1_PA"/>
</dbReference>
<name>A0A1X6NRJ9_PORUM</name>
<reference evidence="4 5" key="1">
    <citation type="submission" date="2017-03" db="EMBL/GenBank/DDBJ databases">
        <title>WGS assembly of Porphyra umbilicalis.</title>
        <authorList>
            <person name="Brawley S.H."/>
            <person name="Blouin N.A."/>
            <person name="Ficko-Blean E."/>
            <person name="Wheeler G.L."/>
            <person name="Lohr M."/>
            <person name="Goodson H.V."/>
            <person name="Jenkins J.W."/>
            <person name="Blaby-Haas C.E."/>
            <person name="Helliwell K.E."/>
            <person name="Chan C."/>
            <person name="Marriage T."/>
            <person name="Bhattacharya D."/>
            <person name="Klein A.S."/>
            <person name="Badis Y."/>
            <person name="Brodie J."/>
            <person name="Cao Y."/>
            <person name="Collen J."/>
            <person name="Dittami S.M."/>
            <person name="Gachon C.M."/>
            <person name="Green B.R."/>
            <person name="Karpowicz S."/>
            <person name="Kim J.W."/>
            <person name="Kudahl U."/>
            <person name="Lin S."/>
            <person name="Michel G."/>
            <person name="Mittag M."/>
            <person name="Olson B.J."/>
            <person name="Pangilinan J."/>
            <person name="Peng Y."/>
            <person name="Qiu H."/>
            <person name="Shu S."/>
            <person name="Singer J.T."/>
            <person name="Smith A.G."/>
            <person name="Sprecher B.N."/>
            <person name="Wagner V."/>
            <person name="Wang W."/>
            <person name="Wang Z.-Y."/>
            <person name="Yan J."/>
            <person name="Yarish C."/>
            <person name="Zoeuner-Riek S."/>
            <person name="Zhuang Y."/>
            <person name="Zou Y."/>
            <person name="Lindquist E.A."/>
            <person name="Grimwood J."/>
            <person name="Barry K."/>
            <person name="Rokhsar D.S."/>
            <person name="Schmutz J."/>
            <person name="Stiller J.W."/>
            <person name="Grossman A.R."/>
            <person name="Prochnik S.E."/>
        </authorList>
    </citation>
    <scope>NUCLEOTIDE SEQUENCE [LARGE SCALE GENOMIC DNA]</scope>
    <source>
        <strain evidence="4">4086291</strain>
    </source>
</reference>
<organism evidence="4 5">
    <name type="scientific">Porphyra umbilicalis</name>
    <name type="common">Purple laver</name>
    <name type="synonym">Red alga</name>
    <dbReference type="NCBI Taxonomy" id="2786"/>
    <lineage>
        <taxon>Eukaryota</taxon>
        <taxon>Rhodophyta</taxon>
        <taxon>Bangiophyceae</taxon>
        <taxon>Bangiales</taxon>
        <taxon>Bangiaceae</taxon>
        <taxon>Porphyra</taxon>
    </lineage>
</organism>
<feature type="compositionally biased region" description="Low complexity" evidence="2">
    <location>
        <begin position="316"/>
        <end position="337"/>
    </location>
</feature>
<evidence type="ECO:0000256" key="1">
    <source>
        <dbReference type="ARBA" id="ARBA00023157"/>
    </source>
</evidence>
<dbReference type="InterPro" id="IPR001254">
    <property type="entry name" value="Trypsin_dom"/>
</dbReference>
<proteinExistence type="predicted"/>
<dbReference type="EMBL" id="KV919169">
    <property type="protein sequence ID" value="OSX71116.1"/>
    <property type="molecule type" value="Genomic_DNA"/>
</dbReference>
<dbReference type="PANTHER" id="PTHR24276:SF98">
    <property type="entry name" value="FI18310P1-RELATED"/>
    <property type="match status" value="1"/>
</dbReference>
<feature type="region of interest" description="Disordered" evidence="2">
    <location>
        <begin position="301"/>
        <end position="471"/>
    </location>
</feature>
<feature type="compositionally biased region" description="Low complexity" evidence="2">
    <location>
        <begin position="353"/>
        <end position="379"/>
    </location>
</feature>
<dbReference type="PROSITE" id="PS00134">
    <property type="entry name" value="TRYPSIN_HIS"/>
    <property type="match status" value="1"/>
</dbReference>
<accession>A0A1X6NRJ9</accession>
<dbReference type="Gene3D" id="2.40.10.10">
    <property type="entry name" value="Trypsin-like serine proteases"/>
    <property type="match status" value="1"/>
</dbReference>
<dbReference type="PANTHER" id="PTHR24276">
    <property type="entry name" value="POLYSERASE-RELATED"/>
    <property type="match status" value="1"/>
</dbReference>
<feature type="region of interest" description="Disordered" evidence="2">
    <location>
        <begin position="49"/>
        <end position="83"/>
    </location>
</feature>
<dbReference type="InterPro" id="IPR043504">
    <property type="entry name" value="Peptidase_S1_PA_chymotrypsin"/>
</dbReference>
<gene>
    <name evidence="4" type="ORF">BU14_0592s0011</name>
</gene>